<feature type="domain" description="ABC transporter" evidence="5">
    <location>
        <begin position="2"/>
        <end position="231"/>
    </location>
</feature>
<dbReference type="SMART" id="SM00382">
    <property type="entry name" value="AAA"/>
    <property type="match status" value="1"/>
</dbReference>
<evidence type="ECO:0000256" key="1">
    <source>
        <dbReference type="ARBA" id="ARBA00022448"/>
    </source>
</evidence>
<dbReference type="Pfam" id="PF00005">
    <property type="entry name" value="ABC_tran"/>
    <property type="match status" value="1"/>
</dbReference>
<gene>
    <name evidence="6" type="ORF">MNBD_PLANCTO03-2207</name>
</gene>
<proteinExistence type="predicted"/>
<dbReference type="Gene3D" id="3.40.50.300">
    <property type="entry name" value="P-loop containing nucleotide triphosphate hydrolases"/>
    <property type="match status" value="1"/>
</dbReference>
<dbReference type="GO" id="GO:0016887">
    <property type="term" value="F:ATP hydrolysis activity"/>
    <property type="evidence" value="ECO:0007669"/>
    <property type="project" value="InterPro"/>
</dbReference>
<sequence>MIALADIAMRLGSFTLEGVSFTVPDGCYAVLMGKTGTGKTSIIEAICGLRPITAGSIMVNNQPIHTLDPAQRGIAYVPQDGALFTTMTARQQIAMPMRIRGWSHTDTNDRMDELADMLGITDILHRKPAGLSGGERQRVALARALAFRPRVVCLDEPFSALDEPTREEMYRVIEMLRKHAPFTALHVTHSSVEAARLADALYTLHGGRVHQTEAPRTPTPLPTTPSTTPANHTLASTPTHPRRPTDASIR</sequence>
<protein>
    <recommendedName>
        <fullName evidence="5">ABC transporter domain-containing protein</fullName>
    </recommendedName>
</protein>
<name>A0A3B1DH89_9ZZZZ</name>
<evidence type="ECO:0000256" key="2">
    <source>
        <dbReference type="ARBA" id="ARBA00022741"/>
    </source>
</evidence>
<feature type="compositionally biased region" description="Polar residues" evidence="4">
    <location>
        <begin position="230"/>
        <end position="239"/>
    </location>
</feature>
<feature type="region of interest" description="Disordered" evidence="4">
    <location>
        <begin position="208"/>
        <end position="250"/>
    </location>
</feature>
<dbReference type="PROSITE" id="PS00211">
    <property type="entry name" value="ABC_TRANSPORTER_1"/>
    <property type="match status" value="1"/>
</dbReference>
<dbReference type="AlphaFoldDB" id="A0A3B1DH89"/>
<evidence type="ECO:0000313" key="6">
    <source>
        <dbReference type="EMBL" id="VAX42176.1"/>
    </source>
</evidence>
<evidence type="ECO:0000259" key="5">
    <source>
        <dbReference type="PROSITE" id="PS50893"/>
    </source>
</evidence>
<accession>A0A3B1DH89</accession>
<dbReference type="PROSITE" id="PS50893">
    <property type="entry name" value="ABC_TRANSPORTER_2"/>
    <property type="match status" value="1"/>
</dbReference>
<dbReference type="InterPro" id="IPR050093">
    <property type="entry name" value="ABC_SmlMolc_Importer"/>
</dbReference>
<keyword evidence="3" id="KW-0067">ATP-binding</keyword>
<dbReference type="SUPFAM" id="SSF52540">
    <property type="entry name" value="P-loop containing nucleoside triphosphate hydrolases"/>
    <property type="match status" value="1"/>
</dbReference>
<dbReference type="InterPro" id="IPR003593">
    <property type="entry name" value="AAA+_ATPase"/>
</dbReference>
<reference evidence="6" key="1">
    <citation type="submission" date="2018-06" db="EMBL/GenBank/DDBJ databases">
        <authorList>
            <person name="Zhirakovskaya E."/>
        </authorList>
    </citation>
    <scope>NUCLEOTIDE SEQUENCE</scope>
</reference>
<dbReference type="EMBL" id="UOGK01000654">
    <property type="protein sequence ID" value="VAX42176.1"/>
    <property type="molecule type" value="Genomic_DNA"/>
</dbReference>
<dbReference type="PANTHER" id="PTHR42781:SF4">
    <property type="entry name" value="SPERMIDINE_PUTRESCINE IMPORT ATP-BINDING PROTEIN POTA"/>
    <property type="match status" value="1"/>
</dbReference>
<evidence type="ECO:0000256" key="4">
    <source>
        <dbReference type="SAM" id="MobiDB-lite"/>
    </source>
</evidence>
<dbReference type="InterPro" id="IPR017871">
    <property type="entry name" value="ABC_transporter-like_CS"/>
</dbReference>
<dbReference type="InterPro" id="IPR027417">
    <property type="entry name" value="P-loop_NTPase"/>
</dbReference>
<dbReference type="GO" id="GO:0005524">
    <property type="term" value="F:ATP binding"/>
    <property type="evidence" value="ECO:0007669"/>
    <property type="project" value="UniProtKB-KW"/>
</dbReference>
<keyword evidence="1" id="KW-0813">Transport</keyword>
<dbReference type="PANTHER" id="PTHR42781">
    <property type="entry name" value="SPERMIDINE/PUTRESCINE IMPORT ATP-BINDING PROTEIN POTA"/>
    <property type="match status" value="1"/>
</dbReference>
<evidence type="ECO:0000256" key="3">
    <source>
        <dbReference type="ARBA" id="ARBA00022840"/>
    </source>
</evidence>
<organism evidence="6">
    <name type="scientific">hydrothermal vent metagenome</name>
    <dbReference type="NCBI Taxonomy" id="652676"/>
    <lineage>
        <taxon>unclassified sequences</taxon>
        <taxon>metagenomes</taxon>
        <taxon>ecological metagenomes</taxon>
    </lineage>
</organism>
<dbReference type="InterPro" id="IPR003439">
    <property type="entry name" value="ABC_transporter-like_ATP-bd"/>
</dbReference>
<keyword evidence="2" id="KW-0547">Nucleotide-binding</keyword>